<evidence type="ECO:0000259" key="2">
    <source>
        <dbReference type="Pfam" id="PF01321"/>
    </source>
</evidence>
<dbReference type="PANTHER" id="PTHR46112">
    <property type="entry name" value="AMINOPEPTIDASE"/>
    <property type="match status" value="1"/>
</dbReference>
<dbReference type="InterPro" id="IPR029149">
    <property type="entry name" value="Creatin/AminoP/Spt16_N"/>
</dbReference>
<dbReference type="InterPro" id="IPR050659">
    <property type="entry name" value="Peptidase_M24B"/>
</dbReference>
<feature type="domain" description="Creatinase N-terminal" evidence="2">
    <location>
        <begin position="16"/>
        <end position="115"/>
    </location>
</feature>
<dbReference type="Gene3D" id="3.40.350.10">
    <property type="entry name" value="Creatinase/prolidase N-terminal domain"/>
    <property type="match status" value="1"/>
</dbReference>
<protein>
    <submittedName>
        <fullName evidence="3">Xaa-Pro aminopeptidase</fullName>
    </submittedName>
</protein>
<dbReference type="InterPro" id="IPR000994">
    <property type="entry name" value="Pept_M24"/>
</dbReference>
<feature type="domain" description="Peptidase M24" evidence="1">
    <location>
        <begin position="151"/>
        <end position="341"/>
    </location>
</feature>
<dbReference type="AlphaFoldDB" id="A0A2T4ZB86"/>
<dbReference type="Pfam" id="PF00557">
    <property type="entry name" value="Peptidase_M24"/>
    <property type="match status" value="1"/>
</dbReference>
<dbReference type="PANTHER" id="PTHR46112:SF2">
    <property type="entry name" value="XAA-PRO AMINOPEPTIDASE P-RELATED"/>
    <property type="match status" value="1"/>
</dbReference>
<dbReference type="SUPFAM" id="SSF55920">
    <property type="entry name" value="Creatinase/aminopeptidase"/>
    <property type="match status" value="1"/>
</dbReference>
<dbReference type="InterPro" id="IPR000587">
    <property type="entry name" value="Creatinase_N"/>
</dbReference>
<evidence type="ECO:0000259" key="1">
    <source>
        <dbReference type="Pfam" id="PF00557"/>
    </source>
</evidence>
<sequence>MNTITLLDTAVEVNQRLKRVRSWMDERGLDALLLRKRRSFSWLTGGRLNHIGLSVSEGVADLLLLPDRLVCVTTSMESARIAEEELVGLDIEMETADWTEGTAGVLDRLCQGLRVGGDVFVSLPSAHTFVALTAEVAALSWVLDPSERRRYRELSLSAARVLESVCRDVRPGVTEYEVAAEVAHRTWAQGMRTPVVLVAADERISRFRHPLPTNNRLKKHLMLVLCAERWGLVTNLTRMVHFGPLPDEIERRRQELAEIDAAMITATRPDVPLSQVFAQAVEGYQEAGYPDSWRWLHQGGPTGYASREGFATPDNQDVVRLHQAFAWNPSLPGLKSEDTILVGEKENEVLTHTGEWVYLNVKQAKGTILRPDILVGES</sequence>
<proteinExistence type="predicted"/>
<dbReference type="Gene3D" id="3.90.230.10">
    <property type="entry name" value="Creatinase/methionine aminopeptidase superfamily"/>
    <property type="match status" value="1"/>
</dbReference>
<dbReference type="OrthoDB" id="4850044at2"/>
<comment type="caution">
    <text evidence="3">The sequence shown here is derived from an EMBL/GenBank/DDBJ whole genome shotgun (WGS) entry which is preliminary data.</text>
</comment>
<keyword evidence="4" id="KW-1185">Reference proteome</keyword>
<dbReference type="GO" id="GO:0004177">
    <property type="term" value="F:aminopeptidase activity"/>
    <property type="evidence" value="ECO:0007669"/>
    <property type="project" value="UniProtKB-KW"/>
</dbReference>
<dbReference type="Proteomes" id="UP000241639">
    <property type="component" value="Unassembled WGS sequence"/>
</dbReference>
<dbReference type="EMBL" id="PZZP01000001">
    <property type="protein sequence ID" value="PTM59152.1"/>
    <property type="molecule type" value="Genomic_DNA"/>
</dbReference>
<gene>
    <name evidence="3" type="ORF">C8J48_1754</name>
</gene>
<dbReference type="RefSeq" id="WP_107725900.1">
    <property type="nucleotide sequence ID" value="NZ_PZZP01000001.1"/>
</dbReference>
<keyword evidence="3" id="KW-0031">Aminopeptidase</keyword>
<reference evidence="3 4" key="1">
    <citation type="submission" date="2018-04" db="EMBL/GenBank/DDBJ databases">
        <title>Genomic Encyclopedia of Archaeal and Bacterial Type Strains, Phase II (KMG-II): from individual species to whole genera.</title>
        <authorList>
            <person name="Goeker M."/>
        </authorList>
    </citation>
    <scope>NUCLEOTIDE SEQUENCE [LARGE SCALE GENOMIC DNA]</scope>
    <source>
        <strain evidence="3 4">DSM 45169</strain>
    </source>
</reference>
<name>A0A2T4ZB86_9BACL</name>
<evidence type="ECO:0000313" key="3">
    <source>
        <dbReference type="EMBL" id="PTM59152.1"/>
    </source>
</evidence>
<organism evidence="3 4">
    <name type="scientific">Desmospora activa DSM 45169</name>
    <dbReference type="NCBI Taxonomy" id="1121389"/>
    <lineage>
        <taxon>Bacteria</taxon>
        <taxon>Bacillati</taxon>
        <taxon>Bacillota</taxon>
        <taxon>Bacilli</taxon>
        <taxon>Bacillales</taxon>
        <taxon>Thermoactinomycetaceae</taxon>
        <taxon>Desmospora</taxon>
    </lineage>
</organism>
<evidence type="ECO:0000313" key="4">
    <source>
        <dbReference type="Proteomes" id="UP000241639"/>
    </source>
</evidence>
<keyword evidence="3" id="KW-0645">Protease</keyword>
<dbReference type="InterPro" id="IPR036005">
    <property type="entry name" value="Creatinase/aminopeptidase-like"/>
</dbReference>
<accession>A0A2T4ZB86</accession>
<dbReference type="Pfam" id="PF01321">
    <property type="entry name" value="Creatinase_N"/>
    <property type="match status" value="1"/>
</dbReference>
<dbReference type="CDD" id="cd01066">
    <property type="entry name" value="APP_MetAP"/>
    <property type="match status" value="1"/>
</dbReference>
<dbReference type="SUPFAM" id="SSF53092">
    <property type="entry name" value="Creatinase/prolidase N-terminal domain"/>
    <property type="match status" value="1"/>
</dbReference>
<keyword evidence="3" id="KW-0378">Hydrolase</keyword>